<dbReference type="InterPro" id="IPR050817">
    <property type="entry name" value="DjlA_DnaK_co-chaperone"/>
</dbReference>
<dbReference type="RefSeq" id="WP_184070022.1">
    <property type="nucleotide sequence ID" value="NZ_JACHNZ010000029.1"/>
</dbReference>
<gene>
    <name evidence="2" type="ORF">GGQ98_002526</name>
</gene>
<dbReference type="PROSITE" id="PS50076">
    <property type="entry name" value="DNAJ_2"/>
    <property type="match status" value="1"/>
</dbReference>
<keyword evidence="3" id="KW-1185">Reference proteome</keyword>
<reference evidence="2 3" key="1">
    <citation type="submission" date="2020-08" db="EMBL/GenBank/DDBJ databases">
        <title>Genomic Encyclopedia of Type Strains, Phase IV (KMG-IV): sequencing the most valuable type-strain genomes for metagenomic binning, comparative biology and taxonomic classification.</title>
        <authorList>
            <person name="Goeker M."/>
        </authorList>
    </citation>
    <scope>NUCLEOTIDE SEQUENCE [LARGE SCALE GENOMIC DNA]</scope>
    <source>
        <strain evidence="2 3">DSM 17328</strain>
    </source>
</reference>
<dbReference type="Pfam" id="PF05099">
    <property type="entry name" value="TerB"/>
    <property type="match status" value="1"/>
</dbReference>
<proteinExistence type="predicted"/>
<dbReference type="SUPFAM" id="SSF46565">
    <property type="entry name" value="Chaperone J-domain"/>
    <property type="match status" value="1"/>
</dbReference>
<name>A0A7W7B4D0_9SPHN</name>
<evidence type="ECO:0000259" key="1">
    <source>
        <dbReference type="PROSITE" id="PS50076"/>
    </source>
</evidence>
<dbReference type="Proteomes" id="UP000566324">
    <property type="component" value="Unassembled WGS sequence"/>
</dbReference>
<accession>A0A7W7B4D0</accession>
<dbReference type="Gene3D" id="1.10.287.110">
    <property type="entry name" value="DnaJ domain"/>
    <property type="match status" value="1"/>
</dbReference>
<dbReference type="SMART" id="SM00271">
    <property type="entry name" value="DnaJ"/>
    <property type="match status" value="1"/>
</dbReference>
<organism evidence="2 3">
    <name type="scientific">Sphingosinicella soli</name>
    <dbReference type="NCBI Taxonomy" id="333708"/>
    <lineage>
        <taxon>Bacteria</taxon>
        <taxon>Pseudomonadati</taxon>
        <taxon>Pseudomonadota</taxon>
        <taxon>Alphaproteobacteria</taxon>
        <taxon>Sphingomonadales</taxon>
        <taxon>Sphingosinicellaceae</taxon>
        <taxon>Sphingosinicella</taxon>
    </lineage>
</organism>
<dbReference type="Gene3D" id="1.10.3680.10">
    <property type="entry name" value="TerB-like"/>
    <property type="match status" value="1"/>
</dbReference>
<evidence type="ECO:0000313" key="3">
    <source>
        <dbReference type="Proteomes" id="UP000566324"/>
    </source>
</evidence>
<protein>
    <submittedName>
        <fullName evidence="2">DnaJ like chaperone protein</fullName>
    </submittedName>
</protein>
<feature type="domain" description="J" evidence="1">
    <location>
        <begin position="173"/>
        <end position="235"/>
    </location>
</feature>
<evidence type="ECO:0000313" key="2">
    <source>
        <dbReference type="EMBL" id="MBB4632898.1"/>
    </source>
</evidence>
<comment type="caution">
    <text evidence="2">The sequence shown here is derived from an EMBL/GenBank/DDBJ whole genome shotgun (WGS) entry which is preliminary data.</text>
</comment>
<dbReference type="AlphaFoldDB" id="A0A7W7B4D0"/>
<dbReference type="PANTHER" id="PTHR24074">
    <property type="entry name" value="CO-CHAPERONE PROTEIN DJLA"/>
    <property type="match status" value="1"/>
</dbReference>
<dbReference type="InterPro" id="IPR036869">
    <property type="entry name" value="J_dom_sf"/>
</dbReference>
<sequence length="235" mass="25428">MSIWGKILGTAVGLAIGGPLGALAGLAAGHAIDMGAARLGRGERAQVAFTIAAIALSAKMARADGYASADEFAVFERLFHVEAAERTNAERFYDLAKRSTDGFETYARQVRGIIGAGSPVLEDLVEALLMIAVADGVTREELDYVDSVRREFAISDADFARITARYIAPEPDDPYVVLGVEPGADRETVRRAYLALVKRHHPDRHYAEGTPAEFIRVADLRMAEINAAYRTIMTS</sequence>
<dbReference type="PRINTS" id="PR00625">
    <property type="entry name" value="JDOMAIN"/>
</dbReference>
<dbReference type="EMBL" id="JACHNZ010000029">
    <property type="protein sequence ID" value="MBB4632898.1"/>
    <property type="molecule type" value="Genomic_DNA"/>
</dbReference>
<dbReference type="CDD" id="cd06257">
    <property type="entry name" value="DnaJ"/>
    <property type="match status" value="1"/>
</dbReference>
<dbReference type="InterPro" id="IPR007791">
    <property type="entry name" value="DjlA_N"/>
</dbReference>
<dbReference type="Pfam" id="PF00226">
    <property type="entry name" value="DnaJ"/>
    <property type="match status" value="1"/>
</dbReference>
<dbReference type="InterPro" id="IPR029024">
    <property type="entry name" value="TerB-like"/>
</dbReference>
<dbReference type="SUPFAM" id="SSF158682">
    <property type="entry name" value="TerB-like"/>
    <property type="match status" value="1"/>
</dbReference>
<dbReference type="InterPro" id="IPR001623">
    <property type="entry name" value="DnaJ_domain"/>
</dbReference>